<gene>
    <name evidence="1" type="ORF">LRS13_04835</name>
</gene>
<evidence type="ECO:0000313" key="1">
    <source>
        <dbReference type="EMBL" id="UUY04860.1"/>
    </source>
</evidence>
<keyword evidence="2" id="KW-1185">Reference proteome</keyword>
<sequence length="143" mass="14674">MGARVLLVLLAAALPGCGGDPQPEDVIRTWADTLRAGDVEGAADRFAVPSQVANGTAPERLTTRAAVESFNASLPCGARLQGTQDGEDGFVVATFVLTARRGGTGCGEGRGAVARVAIRVRDGKITDWVRVDDSPAAGPTVDT</sequence>
<organism evidence="1 2">
    <name type="scientific">Svornostia abyssi</name>
    <dbReference type="NCBI Taxonomy" id="2898438"/>
    <lineage>
        <taxon>Bacteria</taxon>
        <taxon>Bacillati</taxon>
        <taxon>Actinomycetota</taxon>
        <taxon>Thermoleophilia</taxon>
        <taxon>Solirubrobacterales</taxon>
        <taxon>Baekduiaceae</taxon>
        <taxon>Svornostia</taxon>
    </lineage>
</organism>
<name>A0ABY5PJW9_9ACTN</name>
<protein>
    <recommendedName>
        <fullName evidence="3">SnoaL-like domain-containing protein</fullName>
    </recommendedName>
</protein>
<dbReference type="SUPFAM" id="SSF54427">
    <property type="entry name" value="NTF2-like"/>
    <property type="match status" value="1"/>
</dbReference>
<dbReference type="InterPro" id="IPR032710">
    <property type="entry name" value="NTF2-like_dom_sf"/>
</dbReference>
<dbReference type="RefSeq" id="WP_353865340.1">
    <property type="nucleotide sequence ID" value="NZ_CP088295.1"/>
</dbReference>
<evidence type="ECO:0000313" key="2">
    <source>
        <dbReference type="Proteomes" id="UP001058860"/>
    </source>
</evidence>
<proteinExistence type="predicted"/>
<evidence type="ECO:0008006" key="3">
    <source>
        <dbReference type="Google" id="ProtNLM"/>
    </source>
</evidence>
<dbReference type="EMBL" id="CP088295">
    <property type="protein sequence ID" value="UUY04860.1"/>
    <property type="molecule type" value="Genomic_DNA"/>
</dbReference>
<dbReference type="Proteomes" id="UP001058860">
    <property type="component" value="Chromosome"/>
</dbReference>
<reference evidence="2" key="1">
    <citation type="submission" date="2021-11" db="EMBL/GenBank/DDBJ databases">
        <title>Cultivation dependent microbiological survey of springs from the worlds oldest radium mine currently devoted to the extraction of radon-saturated water.</title>
        <authorList>
            <person name="Kapinusova G."/>
            <person name="Smrhova T."/>
            <person name="Strejcek M."/>
            <person name="Suman J."/>
            <person name="Jani K."/>
            <person name="Pajer P."/>
            <person name="Uhlik O."/>
        </authorList>
    </citation>
    <scope>NUCLEOTIDE SEQUENCE [LARGE SCALE GENOMIC DNA]</scope>
    <source>
        <strain evidence="2">J379</strain>
    </source>
</reference>
<dbReference type="Gene3D" id="3.10.450.50">
    <property type="match status" value="1"/>
</dbReference>
<accession>A0ABY5PJW9</accession>